<comment type="caution">
    <text evidence="6">The sequence shown here is derived from an EMBL/GenBank/DDBJ whole genome shotgun (WGS) entry which is preliminary data.</text>
</comment>
<dbReference type="Gene3D" id="1.10.555.10">
    <property type="entry name" value="Rho GTPase activation protein"/>
    <property type="match status" value="1"/>
</dbReference>
<feature type="region of interest" description="Disordered" evidence="3">
    <location>
        <begin position="645"/>
        <end position="704"/>
    </location>
</feature>
<dbReference type="EMBL" id="CAJFDI010000001">
    <property type="protein sequence ID" value="CAD5210134.1"/>
    <property type="molecule type" value="Genomic_DNA"/>
</dbReference>
<dbReference type="GO" id="GO:0051233">
    <property type="term" value="C:spindle midzone"/>
    <property type="evidence" value="ECO:0007669"/>
    <property type="project" value="TreeGrafter"/>
</dbReference>
<dbReference type="Gene3D" id="3.30.60.20">
    <property type="match status" value="1"/>
</dbReference>
<feature type="compositionally biased region" description="Basic and acidic residues" evidence="3">
    <location>
        <begin position="693"/>
        <end position="704"/>
    </location>
</feature>
<dbReference type="Proteomes" id="UP000582659">
    <property type="component" value="Unassembled WGS sequence"/>
</dbReference>
<dbReference type="GO" id="GO:0051256">
    <property type="term" value="P:mitotic spindle midzone assembly"/>
    <property type="evidence" value="ECO:0007669"/>
    <property type="project" value="TreeGrafter"/>
</dbReference>
<protein>
    <submittedName>
        <fullName evidence="6">(pine wood nematode) hypothetical protein</fullName>
    </submittedName>
</protein>
<dbReference type="SUPFAM" id="SSF48350">
    <property type="entry name" value="GTPase activation domain, GAP"/>
    <property type="match status" value="1"/>
</dbReference>
<dbReference type="GO" id="GO:0005634">
    <property type="term" value="C:nucleus"/>
    <property type="evidence" value="ECO:0007669"/>
    <property type="project" value="TreeGrafter"/>
</dbReference>
<dbReference type="Proteomes" id="UP000659654">
    <property type="component" value="Unassembled WGS sequence"/>
</dbReference>
<dbReference type="InterPro" id="IPR046349">
    <property type="entry name" value="C1-like_sf"/>
</dbReference>
<reference evidence="6" key="1">
    <citation type="submission" date="2020-09" db="EMBL/GenBank/DDBJ databases">
        <authorList>
            <person name="Kikuchi T."/>
        </authorList>
    </citation>
    <scope>NUCLEOTIDE SEQUENCE</scope>
    <source>
        <strain evidence="6">Ka4C1</strain>
    </source>
</reference>
<dbReference type="GO" id="GO:0032154">
    <property type="term" value="C:cleavage furrow"/>
    <property type="evidence" value="ECO:0007669"/>
    <property type="project" value="TreeGrafter"/>
</dbReference>
<dbReference type="SMART" id="SM00324">
    <property type="entry name" value="RhoGAP"/>
    <property type="match status" value="1"/>
</dbReference>
<evidence type="ECO:0000256" key="1">
    <source>
        <dbReference type="ARBA" id="ARBA00022723"/>
    </source>
</evidence>
<dbReference type="PANTHER" id="PTHR46199:SF3">
    <property type="entry name" value="RAC GTPASE-ACTIVATING PROTEIN 1"/>
    <property type="match status" value="1"/>
</dbReference>
<dbReference type="PROSITE" id="PS00479">
    <property type="entry name" value="ZF_DAG_PE_1"/>
    <property type="match status" value="1"/>
</dbReference>
<dbReference type="GO" id="GO:0007266">
    <property type="term" value="P:Rho protein signal transduction"/>
    <property type="evidence" value="ECO:0007669"/>
    <property type="project" value="TreeGrafter"/>
</dbReference>
<evidence type="ECO:0000259" key="4">
    <source>
        <dbReference type="PROSITE" id="PS50081"/>
    </source>
</evidence>
<keyword evidence="2" id="KW-0862">Zinc</keyword>
<feature type="compositionally biased region" description="Basic and acidic residues" evidence="3">
    <location>
        <begin position="150"/>
        <end position="166"/>
    </location>
</feature>
<dbReference type="GO" id="GO:0046872">
    <property type="term" value="F:metal ion binding"/>
    <property type="evidence" value="ECO:0007669"/>
    <property type="project" value="UniProtKB-KW"/>
</dbReference>
<feature type="compositionally biased region" description="Basic and acidic residues" evidence="3">
    <location>
        <begin position="645"/>
        <end position="682"/>
    </location>
</feature>
<dbReference type="EMBL" id="CAJFCV020000001">
    <property type="protein sequence ID" value="CAG9085795.1"/>
    <property type="molecule type" value="Genomic_DNA"/>
</dbReference>
<evidence type="ECO:0000313" key="7">
    <source>
        <dbReference type="Proteomes" id="UP000659654"/>
    </source>
</evidence>
<name>A0A811K3Y3_BURXY</name>
<dbReference type="Pfam" id="PF00620">
    <property type="entry name" value="RhoGAP"/>
    <property type="match status" value="1"/>
</dbReference>
<dbReference type="GO" id="GO:0000281">
    <property type="term" value="P:mitotic cytokinesis"/>
    <property type="evidence" value="ECO:0007669"/>
    <property type="project" value="TreeGrafter"/>
</dbReference>
<gene>
    <name evidence="6" type="ORF">BXYJ_LOCUS1783</name>
</gene>
<evidence type="ECO:0000256" key="2">
    <source>
        <dbReference type="ARBA" id="ARBA00022833"/>
    </source>
</evidence>
<dbReference type="SMR" id="A0A811K3Y3"/>
<evidence type="ECO:0000256" key="3">
    <source>
        <dbReference type="SAM" id="MobiDB-lite"/>
    </source>
</evidence>
<keyword evidence="7" id="KW-1185">Reference proteome</keyword>
<proteinExistence type="predicted"/>
<dbReference type="AlphaFoldDB" id="A0A811K3Y3"/>
<dbReference type="GO" id="GO:0005096">
    <property type="term" value="F:GTPase activator activity"/>
    <property type="evidence" value="ECO:0007669"/>
    <property type="project" value="TreeGrafter"/>
</dbReference>
<dbReference type="InterPro" id="IPR008936">
    <property type="entry name" value="Rho_GTPase_activation_prot"/>
</dbReference>
<dbReference type="PROSITE" id="PS50238">
    <property type="entry name" value="RHOGAP"/>
    <property type="match status" value="1"/>
</dbReference>
<dbReference type="OrthoDB" id="5844612at2759"/>
<dbReference type="InterPro" id="IPR002219">
    <property type="entry name" value="PKC_DAG/PE"/>
</dbReference>
<feature type="domain" description="Phorbol-ester/DAG-type" evidence="4">
    <location>
        <begin position="229"/>
        <end position="278"/>
    </location>
</feature>
<feature type="region of interest" description="Disordered" evidence="3">
    <location>
        <begin position="126"/>
        <end position="166"/>
    </location>
</feature>
<keyword evidence="1" id="KW-0479">Metal-binding</keyword>
<sequence>MNFHEDFKGLSPDIAAQILIMIEQNEEYKSAIRRFIELLDETRLNWKKAAMESYKLREENWELKKALNHTNGNVKPPKKRRISRVADFTCSDLDEVDCTLEREEPLDVLSDVKVELLTPEHVNFVQSAHQSQEEGPIKSSDSNQYGSSYEEARKLMSDRSRFQTERKIRRSNSVPDCLELDTRRRGSDRKMKATVERTPSLNVTSKSGLENVDGLFEEEDDAFLMGDRSHEFQQRRNFTNVDCSSCRRTINFGLISVRCMVCRLCYHQDCSRRNIMPCMPRRAPKKKQQKQARLGDYCPDIRPMIPQIVGFCCIQIERSETNLPLYQIPGSQEEVQKLLSAFMKKDKVPKLEDFGVLTISDTVKRFLSNLKQPLVPLGYHAEFKGAAQMVGGEKELIQQISALPQAHCDTLAYFCRHLKRLNESSDHQNLSVTSLAEALAPVIFGTGNSLVLSNKEAALITARLIQLPADDLQQLLGGDNKLNRVPSDHLRKRRRSFQGHSPLLPVSSITVRRNHLDDLKAVGLLLSIMGQVITLGPFHRAEVQMKKSNGIIEYTPQPQEEMLQLDTEVDQKGNTTVDHVFKRTRDVYGQRARDLKLKKIDWSEYVTPLKNRPSPYDFPAFEHEERPKMLKDRSLKLSNIKKVKENTKSFSSKESKEQALSVEKSKAKAKETPKKEVKDIPNKAKFKKARVSHNKDLDHCSLED</sequence>
<evidence type="ECO:0000313" key="6">
    <source>
        <dbReference type="EMBL" id="CAD5210134.1"/>
    </source>
</evidence>
<dbReference type="GO" id="GO:0030496">
    <property type="term" value="C:midbody"/>
    <property type="evidence" value="ECO:0007669"/>
    <property type="project" value="TreeGrafter"/>
</dbReference>
<dbReference type="SUPFAM" id="SSF57889">
    <property type="entry name" value="Cysteine-rich domain"/>
    <property type="match status" value="1"/>
</dbReference>
<dbReference type="PANTHER" id="PTHR46199">
    <property type="entry name" value="RAC GTPASE-ACTIVATING PROTEIN 1"/>
    <property type="match status" value="1"/>
</dbReference>
<feature type="domain" description="Rho-GAP" evidence="5">
    <location>
        <begin position="292"/>
        <end position="476"/>
    </location>
</feature>
<dbReference type="GO" id="GO:0097149">
    <property type="term" value="C:centralspindlin complex"/>
    <property type="evidence" value="ECO:0007669"/>
    <property type="project" value="TreeGrafter"/>
</dbReference>
<dbReference type="PROSITE" id="PS50081">
    <property type="entry name" value="ZF_DAG_PE_2"/>
    <property type="match status" value="1"/>
</dbReference>
<evidence type="ECO:0000259" key="5">
    <source>
        <dbReference type="PROSITE" id="PS50238"/>
    </source>
</evidence>
<dbReference type="InterPro" id="IPR000198">
    <property type="entry name" value="RhoGAP_dom"/>
</dbReference>
<accession>A0A811K3Y3</accession>
<organism evidence="6 7">
    <name type="scientific">Bursaphelenchus xylophilus</name>
    <name type="common">Pinewood nematode worm</name>
    <name type="synonym">Aphelenchoides xylophilus</name>
    <dbReference type="NCBI Taxonomy" id="6326"/>
    <lineage>
        <taxon>Eukaryota</taxon>
        <taxon>Metazoa</taxon>
        <taxon>Ecdysozoa</taxon>
        <taxon>Nematoda</taxon>
        <taxon>Chromadorea</taxon>
        <taxon>Rhabditida</taxon>
        <taxon>Tylenchina</taxon>
        <taxon>Tylenchomorpha</taxon>
        <taxon>Aphelenchoidea</taxon>
        <taxon>Aphelenchoididae</taxon>
        <taxon>Bursaphelenchus</taxon>
    </lineage>
</organism>